<evidence type="ECO:0000313" key="2">
    <source>
        <dbReference type="EMBL" id="GAC43201.1"/>
    </source>
</evidence>
<organism evidence="2 3">
    <name type="scientific">Paenibacillus popilliae ATCC 14706</name>
    <dbReference type="NCBI Taxonomy" id="1212764"/>
    <lineage>
        <taxon>Bacteria</taxon>
        <taxon>Bacillati</taxon>
        <taxon>Bacillota</taxon>
        <taxon>Bacilli</taxon>
        <taxon>Bacillales</taxon>
        <taxon>Paenibacillaceae</taxon>
        <taxon>Paenibacillus</taxon>
    </lineage>
</organism>
<dbReference type="Proteomes" id="UP000029453">
    <property type="component" value="Unassembled WGS sequence"/>
</dbReference>
<dbReference type="EMBL" id="BALG01000185">
    <property type="protein sequence ID" value="GAC43201.1"/>
    <property type="molecule type" value="Genomic_DNA"/>
</dbReference>
<keyword evidence="2" id="KW-0436">Ligase</keyword>
<gene>
    <name evidence="2" type="ORF">PPOP_2568</name>
</gene>
<keyword evidence="3" id="KW-1185">Reference proteome</keyword>
<proteinExistence type="predicted"/>
<accession>M9LQL1</accession>
<feature type="chain" id="PRO_5004099940" evidence="1">
    <location>
        <begin position="24"/>
        <end position="93"/>
    </location>
</feature>
<evidence type="ECO:0000313" key="3">
    <source>
        <dbReference type="Proteomes" id="UP000029453"/>
    </source>
</evidence>
<sequence>MKKYCSILLASLMLLTYVPLVSAQETIKEAEKVSILDSSESKIREKRGWEYELGQQLSEAIWNYRISRDKLDEERAQQSKSLSNFADDTIYIA</sequence>
<feature type="signal peptide" evidence="1">
    <location>
        <begin position="1"/>
        <end position="23"/>
    </location>
</feature>
<evidence type="ECO:0000256" key="1">
    <source>
        <dbReference type="SAM" id="SignalP"/>
    </source>
</evidence>
<dbReference type="RefSeq" id="WP_006286813.1">
    <property type="nucleotide sequence ID" value="NZ_BALG01000185.1"/>
</dbReference>
<protein>
    <submittedName>
        <fullName evidence="2">Biotin-(Acetyl-CoA carboxylase) ligase</fullName>
    </submittedName>
</protein>
<reference evidence="2 3" key="1">
    <citation type="submission" date="2012-10" db="EMBL/GenBank/DDBJ databases">
        <title>Draft Genome Sequence of Paenibacillus popilliae ATCC 14706T.</title>
        <authorList>
            <person name="Iiyama K."/>
            <person name="Mori K."/>
            <person name="Mon H."/>
            <person name="Chieda Y."/>
            <person name="Lee J.M."/>
            <person name="Kusakabe T."/>
            <person name="Tashiro K."/>
            <person name="Asano S."/>
            <person name="Yasunaga-Aoki C."/>
            <person name="Shimizu S."/>
        </authorList>
    </citation>
    <scope>NUCLEOTIDE SEQUENCE [LARGE SCALE GENOMIC DNA]</scope>
    <source>
        <strain evidence="2 3">ATCC 14706</strain>
    </source>
</reference>
<dbReference type="GO" id="GO:0016874">
    <property type="term" value="F:ligase activity"/>
    <property type="evidence" value="ECO:0007669"/>
    <property type="project" value="UniProtKB-KW"/>
</dbReference>
<dbReference type="AlphaFoldDB" id="M9LQL1"/>
<name>M9LQL1_PAEPP</name>
<comment type="caution">
    <text evidence="2">The sequence shown here is derived from an EMBL/GenBank/DDBJ whole genome shotgun (WGS) entry which is preliminary data.</text>
</comment>
<keyword evidence="1" id="KW-0732">Signal</keyword>